<dbReference type="KEGG" id="cmi:CMM_0182"/>
<evidence type="ECO:0000256" key="1">
    <source>
        <dbReference type="SAM" id="Phobius"/>
    </source>
</evidence>
<gene>
    <name evidence="2" type="ordered locus">CMM_0182</name>
</gene>
<accession>A5CMB8</accession>
<dbReference type="HOGENOM" id="CLU_2463528_0_0_11"/>
<feature type="transmembrane region" description="Helical" evidence="1">
    <location>
        <begin position="39"/>
        <end position="63"/>
    </location>
</feature>
<dbReference type="AlphaFoldDB" id="A5CMB8"/>
<proteinExistence type="predicted"/>
<name>A5CMB8_CLAM3</name>
<keyword evidence="1" id="KW-1133">Transmembrane helix</keyword>
<sequence>MDRSADLQGPLATVHHLAAVSPRTRSRSPSMRHPLHRGLPLVCAAAALGAGCVAALVVGTSLVSGTVGLQRLVLADPTEPEPVLAACT</sequence>
<keyword evidence="3" id="KW-1185">Reference proteome</keyword>
<evidence type="ECO:0000313" key="2">
    <source>
        <dbReference type="EMBL" id="CAN00203.1"/>
    </source>
</evidence>
<organism evidence="2 3">
    <name type="scientific">Clavibacter michiganensis subsp. michiganensis (strain NCPPB 382)</name>
    <dbReference type="NCBI Taxonomy" id="443906"/>
    <lineage>
        <taxon>Bacteria</taxon>
        <taxon>Bacillati</taxon>
        <taxon>Actinomycetota</taxon>
        <taxon>Actinomycetes</taxon>
        <taxon>Micrococcales</taxon>
        <taxon>Microbacteriaceae</taxon>
        <taxon>Clavibacter</taxon>
    </lineage>
</organism>
<keyword evidence="1" id="KW-0472">Membrane</keyword>
<protein>
    <submittedName>
        <fullName evidence="2">Uncharacterized protein</fullName>
    </submittedName>
</protein>
<keyword evidence="1" id="KW-0812">Transmembrane</keyword>
<dbReference type="EMBL" id="AM711867">
    <property type="protein sequence ID" value="CAN00203.1"/>
    <property type="molecule type" value="Genomic_DNA"/>
</dbReference>
<evidence type="ECO:0000313" key="3">
    <source>
        <dbReference type="Proteomes" id="UP000001564"/>
    </source>
</evidence>
<reference evidence="2 3" key="1">
    <citation type="journal article" date="2008" name="J. Bacteriol.">
        <title>The genome sequence of the tomato-pathogenic actinomycete Clavibacter michiganensis subsp. michiganensis NCPPB382 reveals a large island involved in pathogenicity.</title>
        <authorList>
            <person name="Gartemann K.H."/>
            <person name="Abt B."/>
            <person name="Bekel T."/>
            <person name="Burger A."/>
            <person name="Engemann J."/>
            <person name="Flugel M."/>
            <person name="Gaigalat L."/>
            <person name="Goesmann A."/>
            <person name="Grafen I."/>
            <person name="Kalinowski J."/>
            <person name="Kaup O."/>
            <person name="Kirchner O."/>
            <person name="Krause L."/>
            <person name="Linke B."/>
            <person name="McHardy A."/>
            <person name="Meyer F."/>
            <person name="Pohle S."/>
            <person name="Ruckert C."/>
            <person name="Schneiker S."/>
            <person name="Zellermann E.M."/>
            <person name="Puhler A."/>
            <person name="Eichenlaub R."/>
            <person name="Kaiser O."/>
            <person name="Bartels D."/>
        </authorList>
    </citation>
    <scope>NUCLEOTIDE SEQUENCE [LARGE SCALE GENOMIC DNA]</scope>
    <source>
        <strain evidence="2 3">NCPPB 382</strain>
    </source>
</reference>
<dbReference type="Proteomes" id="UP000001564">
    <property type="component" value="Chromosome"/>
</dbReference>